<dbReference type="PANTHER" id="PTHR43654">
    <property type="entry name" value="GLUTAMATE 5-KINASE"/>
    <property type="match status" value="1"/>
</dbReference>
<reference evidence="6 7" key="1">
    <citation type="journal article" date="2015" name="Genome Biol. Evol.">
        <title>Phylogenomic analyses indicate that early fungi evolved digesting cell walls of algal ancestors of land plants.</title>
        <authorList>
            <person name="Chang Y."/>
            <person name="Wang S."/>
            <person name="Sekimoto S."/>
            <person name="Aerts A.L."/>
            <person name="Choi C."/>
            <person name="Clum A."/>
            <person name="LaButti K.M."/>
            <person name="Lindquist E.A."/>
            <person name="Yee Ngan C."/>
            <person name="Ohm R.A."/>
            <person name="Salamov A.A."/>
            <person name="Grigoriev I.V."/>
            <person name="Spatafora J.W."/>
            <person name="Berbee M.L."/>
        </authorList>
    </citation>
    <scope>NUCLEOTIDE SEQUENCE [LARGE SCALE GENOMIC DNA]</scope>
    <source>
        <strain evidence="6 7">NRRL 28638</strain>
    </source>
</reference>
<dbReference type="GO" id="GO:0005829">
    <property type="term" value="C:cytosol"/>
    <property type="evidence" value="ECO:0007669"/>
    <property type="project" value="TreeGrafter"/>
</dbReference>
<protein>
    <submittedName>
        <fullName evidence="6">Carbamate kinase-like protein</fullName>
    </submittedName>
</protein>
<dbReference type="PANTHER" id="PTHR43654:SF1">
    <property type="entry name" value="ISOPENTENYL PHOSPHATE KINASE"/>
    <property type="match status" value="1"/>
</dbReference>
<dbReference type="InterPro" id="IPR036393">
    <property type="entry name" value="AceGlu_kinase-like_sf"/>
</dbReference>
<dbReference type="GO" id="GO:0005524">
    <property type="term" value="F:ATP binding"/>
    <property type="evidence" value="ECO:0007669"/>
    <property type="project" value="UniProtKB-KW"/>
</dbReference>
<dbReference type="OrthoDB" id="1934954at2759"/>
<evidence type="ECO:0000256" key="4">
    <source>
        <dbReference type="ARBA" id="ARBA00022840"/>
    </source>
</evidence>
<gene>
    <name evidence="6" type="ORF">CONCODRAFT_78091</name>
</gene>
<dbReference type="SUPFAM" id="SSF53633">
    <property type="entry name" value="Carbamate kinase-like"/>
    <property type="match status" value="1"/>
</dbReference>
<evidence type="ECO:0000256" key="2">
    <source>
        <dbReference type="ARBA" id="ARBA00022741"/>
    </source>
</evidence>
<name>A0A137PA89_CONC2</name>
<evidence type="ECO:0000256" key="1">
    <source>
        <dbReference type="ARBA" id="ARBA00022679"/>
    </source>
</evidence>
<organism evidence="6 7">
    <name type="scientific">Conidiobolus coronatus (strain ATCC 28846 / CBS 209.66 / NRRL 28638)</name>
    <name type="common">Delacroixia coronata</name>
    <dbReference type="NCBI Taxonomy" id="796925"/>
    <lineage>
        <taxon>Eukaryota</taxon>
        <taxon>Fungi</taxon>
        <taxon>Fungi incertae sedis</taxon>
        <taxon>Zoopagomycota</taxon>
        <taxon>Entomophthoromycotina</taxon>
        <taxon>Entomophthoromycetes</taxon>
        <taxon>Entomophthorales</taxon>
        <taxon>Ancylistaceae</taxon>
        <taxon>Conidiobolus</taxon>
    </lineage>
</organism>
<dbReference type="GO" id="GO:0102043">
    <property type="term" value="F:isopentenyl phosphate kinase activity"/>
    <property type="evidence" value="ECO:0007669"/>
    <property type="project" value="TreeGrafter"/>
</dbReference>
<dbReference type="EMBL" id="KQ964464">
    <property type="protein sequence ID" value="KXN71927.1"/>
    <property type="molecule type" value="Genomic_DNA"/>
</dbReference>
<keyword evidence="7" id="KW-1185">Reference proteome</keyword>
<accession>A0A137PA89</accession>
<dbReference type="GO" id="GO:0016301">
    <property type="term" value="F:kinase activity"/>
    <property type="evidence" value="ECO:0007669"/>
    <property type="project" value="UniProtKB-KW"/>
</dbReference>
<dbReference type="Gene3D" id="3.40.1160.10">
    <property type="entry name" value="Acetylglutamate kinase-like"/>
    <property type="match status" value="1"/>
</dbReference>
<dbReference type="Pfam" id="PF00696">
    <property type="entry name" value="AA_kinase"/>
    <property type="match status" value="1"/>
</dbReference>
<dbReference type="GO" id="GO:1901607">
    <property type="term" value="P:alpha-amino acid biosynthetic process"/>
    <property type="evidence" value="ECO:0007669"/>
    <property type="project" value="UniProtKB-ARBA"/>
</dbReference>
<sequence length="324" mass="36325">MKQSTTIIKFGGSILTDKSKTSTLNPKFSVKSVADKLVDYTKHSQPLVLIHGAGSFGHPQASEHGLLSVTKYWDSIENLNYSDLLNSNESIKDFSEFPLSSHYTEQDLERFKIGGKLTKEAVTELHNYFKQQLVSIGLPIVSVYPSEYLTSYSEVIDGKSVTIQLKGVQKLLKHITTLINSNQVPLLHGDVLKDNLNESKIISGDLIAYLLCCHLNEHNRTVESIYLTDVDGVFDKDPKRFNDAKLIELIEINKDSNNLNAFEQKDEVTTGGSVKDITGSMLGKLKWAIESIKDCGESCHARVINYEKFILKDNTVETLLKFHQ</sequence>
<evidence type="ECO:0000313" key="7">
    <source>
        <dbReference type="Proteomes" id="UP000070444"/>
    </source>
</evidence>
<dbReference type="STRING" id="796925.A0A137PA89"/>
<dbReference type="GO" id="GO:0016114">
    <property type="term" value="P:terpenoid biosynthetic process"/>
    <property type="evidence" value="ECO:0007669"/>
    <property type="project" value="TreeGrafter"/>
</dbReference>
<evidence type="ECO:0000256" key="3">
    <source>
        <dbReference type="ARBA" id="ARBA00022777"/>
    </source>
</evidence>
<feature type="domain" description="Aspartate/glutamate/uridylate kinase" evidence="5">
    <location>
        <begin position="5"/>
        <end position="301"/>
    </location>
</feature>
<dbReference type="AlphaFoldDB" id="A0A137PA89"/>
<dbReference type="OMA" id="HHNASEH"/>
<keyword evidence="3 6" id="KW-0418">Kinase</keyword>
<keyword evidence="2" id="KW-0547">Nucleotide-binding</keyword>
<evidence type="ECO:0000313" key="6">
    <source>
        <dbReference type="EMBL" id="KXN71927.1"/>
    </source>
</evidence>
<keyword evidence="4" id="KW-0067">ATP-binding</keyword>
<proteinExistence type="predicted"/>
<dbReference type="InterPro" id="IPR001048">
    <property type="entry name" value="Asp/Glu/Uridylate_kinase"/>
</dbReference>
<keyword evidence="1" id="KW-0808">Transferase</keyword>
<dbReference type="Proteomes" id="UP000070444">
    <property type="component" value="Unassembled WGS sequence"/>
</dbReference>
<evidence type="ECO:0000259" key="5">
    <source>
        <dbReference type="Pfam" id="PF00696"/>
    </source>
</evidence>